<dbReference type="InterPro" id="IPR007197">
    <property type="entry name" value="rSAM"/>
</dbReference>
<dbReference type="PROSITE" id="PS51918">
    <property type="entry name" value="RADICAL_SAM"/>
    <property type="match status" value="1"/>
</dbReference>
<keyword evidence="4" id="KW-0479">Metal-binding</keyword>
<evidence type="ECO:0000256" key="6">
    <source>
        <dbReference type="ARBA" id="ARBA00023014"/>
    </source>
</evidence>
<keyword evidence="3" id="KW-0949">S-adenosyl-L-methionine</keyword>
<dbReference type="EMBL" id="BARU01036399">
    <property type="protein sequence ID" value="GAH89519.1"/>
    <property type="molecule type" value="Genomic_DNA"/>
</dbReference>
<dbReference type="InterPro" id="IPR013785">
    <property type="entry name" value="Aldolase_TIM"/>
</dbReference>
<keyword evidence="6" id="KW-0411">Iron-sulfur</keyword>
<evidence type="ECO:0000256" key="4">
    <source>
        <dbReference type="ARBA" id="ARBA00022723"/>
    </source>
</evidence>
<evidence type="ECO:0000259" key="7">
    <source>
        <dbReference type="PROSITE" id="PS51918"/>
    </source>
</evidence>
<accession>X1KHA4</accession>
<dbReference type="GO" id="GO:0016992">
    <property type="term" value="F:lipoate synthase activity"/>
    <property type="evidence" value="ECO:0007669"/>
    <property type="project" value="InterPro"/>
</dbReference>
<sequence length="118" mass="13481">EVRPEANYRYSLELLKQAKMLNSRLVTKSGLMLGLGETRQEVIEVMSNLREADCDLLTIGQYLQPSLRHHKVVRYAPPEEFEEYQDTGREMGFISVFSAPLVRSSFHAAETYLLTKGS</sequence>
<proteinExistence type="predicted"/>
<dbReference type="Gene3D" id="3.20.20.70">
    <property type="entry name" value="Aldolase class I"/>
    <property type="match status" value="1"/>
</dbReference>
<dbReference type="PANTHER" id="PTHR10949:SF0">
    <property type="entry name" value="LIPOYL SYNTHASE, MITOCHONDRIAL"/>
    <property type="match status" value="1"/>
</dbReference>
<comment type="cofactor">
    <cofactor evidence="1">
        <name>[4Fe-4S] cluster</name>
        <dbReference type="ChEBI" id="CHEBI:49883"/>
    </cofactor>
</comment>
<evidence type="ECO:0000256" key="1">
    <source>
        <dbReference type="ARBA" id="ARBA00001966"/>
    </source>
</evidence>
<reference evidence="8" key="1">
    <citation type="journal article" date="2014" name="Front. Microbiol.">
        <title>High frequency of phylogenetically diverse reductive dehalogenase-homologous genes in deep subseafloor sedimentary metagenomes.</title>
        <authorList>
            <person name="Kawai M."/>
            <person name="Futagami T."/>
            <person name="Toyoda A."/>
            <person name="Takaki Y."/>
            <person name="Nishi S."/>
            <person name="Hori S."/>
            <person name="Arai W."/>
            <person name="Tsubouchi T."/>
            <person name="Morono Y."/>
            <person name="Uchiyama I."/>
            <person name="Ito T."/>
            <person name="Fujiyama A."/>
            <person name="Inagaki F."/>
            <person name="Takami H."/>
        </authorList>
    </citation>
    <scope>NUCLEOTIDE SEQUENCE</scope>
    <source>
        <strain evidence="8">Expedition CK06-06</strain>
    </source>
</reference>
<dbReference type="GO" id="GO:0051539">
    <property type="term" value="F:4 iron, 4 sulfur cluster binding"/>
    <property type="evidence" value="ECO:0007669"/>
    <property type="project" value="UniProtKB-KW"/>
</dbReference>
<gene>
    <name evidence="8" type="ORF">S03H2_56838</name>
</gene>
<protein>
    <recommendedName>
        <fullName evidence="7">Radical SAM core domain-containing protein</fullName>
    </recommendedName>
</protein>
<organism evidence="8">
    <name type="scientific">marine sediment metagenome</name>
    <dbReference type="NCBI Taxonomy" id="412755"/>
    <lineage>
        <taxon>unclassified sequences</taxon>
        <taxon>metagenomes</taxon>
        <taxon>ecological metagenomes</taxon>
    </lineage>
</organism>
<comment type="caution">
    <text evidence="8">The sequence shown here is derived from an EMBL/GenBank/DDBJ whole genome shotgun (WGS) entry which is preliminary data.</text>
</comment>
<evidence type="ECO:0000313" key="8">
    <source>
        <dbReference type="EMBL" id="GAH89519.1"/>
    </source>
</evidence>
<keyword evidence="5" id="KW-0408">Iron</keyword>
<name>X1KHA4_9ZZZZ</name>
<dbReference type="InterPro" id="IPR003698">
    <property type="entry name" value="Lipoyl_synth"/>
</dbReference>
<dbReference type="InterPro" id="IPR058240">
    <property type="entry name" value="rSAM_sf"/>
</dbReference>
<feature type="domain" description="Radical SAM core" evidence="7">
    <location>
        <begin position="1"/>
        <end position="94"/>
    </location>
</feature>
<evidence type="ECO:0000256" key="3">
    <source>
        <dbReference type="ARBA" id="ARBA00022691"/>
    </source>
</evidence>
<feature type="non-terminal residue" evidence="8">
    <location>
        <position position="1"/>
    </location>
</feature>
<evidence type="ECO:0000256" key="5">
    <source>
        <dbReference type="ARBA" id="ARBA00023004"/>
    </source>
</evidence>
<keyword evidence="2" id="KW-0004">4Fe-4S</keyword>
<dbReference type="SUPFAM" id="SSF102114">
    <property type="entry name" value="Radical SAM enzymes"/>
    <property type="match status" value="1"/>
</dbReference>
<dbReference type="AlphaFoldDB" id="X1KHA4"/>
<dbReference type="PANTHER" id="PTHR10949">
    <property type="entry name" value="LIPOYL SYNTHASE"/>
    <property type="match status" value="1"/>
</dbReference>
<dbReference type="GO" id="GO:0046872">
    <property type="term" value="F:metal ion binding"/>
    <property type="evidence" value="ECO:0007669"/>
    <property type="project" value="UniProtKB-KW"/>
</dbReference>
<evidence type="ECO:0000256" key="2">
    <source>
        <dbReference type="ARBA" id="ARBA00022485"/>
    </source>
</evidence>